<dbReference type="GO" id="GO:0010090">
    <property type="term" value="P:trichome morphogenesis"/>
    <property type="evidence" value="ECO:0007669"/>
    <property type="project" value="InterPro"/>
</dbReference>
<dbReference type="GO" id="GO:0005634">
    <property type="term" value="C:nucleus"/>
    <property type="evidence" value="ECO:0007669"/>
    <property type="project" value="TreeGrafter"/>
</dbReference>
<keyword evidence="1" id="KW-0479">Metal-binding</keyword>
<dbReference type="Proteomes" id="UP000734854">
    <property type="component" value="Unassembled WGS sequence"/>
</dbReference>
<dbReference type="PROSITE" id="PS00028">
    <property type="entry name" value="ZINC_FINGER_C2H2_1"/>
    <property type="match status" value="1"/>
</dbReference>
<dbReference type="PROSITE" id="PS50157">
    <property type="entry name" value="ZINC_FINGER_C2H2_2"/>
    <property type="match status" value="1"/>
</dbReference>
<evidence type="ECO:0000313" key="4">
    <source>
        <dbReference type="Proteomes" id="UP000734854"/>
    </source>
</evidence>
<dbReference type="GO" id="GO:0008270">
    <property type="term" value="F:zinc ion binding"/>
    <property type="evidence" value="ECO:0007669"/>
    <property type="project" value="UniProtKB-KW"/>
</dbReference>
<evidence type="ECO:0000259" key="2">
    <source>
        <dbReference type="PROSITE" id="PS50157"/>
    </source>
</evidence>
<name>A0A8J5FSK0_ZINOF</name>
<gene>
    <name evidence="3" type="ORF">ZIOFF_048536</name>
</gene>
<dbReference type="OrthoDB" id="772256at2759"/>
<sequence length="216" mass="22508">MDRYVEEKATASPRIKLFGIHVSDDGSDAAAGAAGGGDGMRKYECHYCFREFANSQALGGHQNAHKKERQQLKRAQMHRRHLAGAAAGGGGGHWAGSFCHQPIASAFAAPRAPTHLLSPSVVGSEVSWVYCAAGRPISPATGHLSCGCIAPRALPVTAGCDCLGDSNVVRGRFYVANQAMDRPAGAFAEASPAPEEEVAEEPCGLNLRLSLAPAGS</sequence>
<dbReference type="PANTHER" id="PTHR46353:SF23">
    <property type="entry name" value="C2H2 ZINC FINGER-CONTAINING PROTEIN-RELATED"/>
    <property type="match status" value="1"/>
</dbReference>
<evidence type="ECO:0000313" key="3">
    <source>
        <dbReference type="EMBL" id="KAG6493544.1"/>
    </source>
</evidence>
<organism evidence="3 4">
    <name type="scientific">Zingiber officinale</name>
    <name type="common">Ginger</name>
    <name type="synonym">Amomum zingiber</name>
    <dbReference type="NCBI Taxonomy" id="94328"/>
    <lineage>
        <taxon>Eukaryota</taxon>
        <taxon>Viridiplantae</taxon>
        <taxon>Streptophyta</taxon>
        <taxon>Embryophyta</taxon>
        <taxon>Tracheophyta</taxon>
        <taxon>Spermatophyta</taxon>
        <taxon>Magnoliopsida</taxon>
        <taxon>Liliopsida</taxon>
        <taxon>Zingiberales</taxon>
        <taxon>Zingiberaceae</taxon>
        <taxon>Zingiber</taxon>
    </lineage>
</organism>
<dbReference type="GO" id="GO:0009740">
    <property type="term" value="P:gibberellic acid mediated signaling pathway"/>
    <property type="evidence" value="ECO:0007669"/>
    <property type="project" value="TreeGrafter"/>
</dbReference>
<accession>A0A8J5FSK0</accession>
<dbReference type="InterPro" id="IPR013087">
    <property type="entry name" value="Znf_C2H2_type"/>
</dbReference>
<keyword evidence="1" id="KW-0863">Zinc-finger</keyword>
<keyword evidence="4" id="KW-1185">Reference proteome</keyword>
<keyword evidence="1" id="KW-0862">Zinc</keyword>
<feature type="domain" description="C2H2-type" evidence="2">
    <location>
        <begin position="43"/>
        <end position="70"/>
    </location>
</feature>
<dbReference type="InterPro" id="IPR044299">
    <property type="entry name" value="GIS3/ZFP5/ZFP6"/>
</dbReference>
<dbReference type="PANTHER" id="PTHR46353">
    <property type="entry name" value="ZINC FINGER PROTEIN 5"/>
    <property type="match status" value="1"/>
</dbReference>
<evidence type="ECO:0000256" key="1">
    <source>
        <dbReference type="PROSITE-ProRule" id="PRU00042"/>
    </source>
</evidence>
<dbReference type="AlphaFoldDB" id="A0A8J5FSK0"/>
<comment type="caution">
    <text evidence="3">The sequence shown here is derived from an EMBL/GenBank/DDBJ whole genome shotgun (WGS) entry which is preliminary data.</text>
</comment>
<proteinExistence type="predicted"/>
<dbReference type="EMBL" id="JACMSC010000013">
    <property type="protein sequence ID" value="KAG6493544.1"/>
    <property type="molecule type" value="Genomic_DNA"/>
</dbReference>
<dbReference type="GO" id="GO:0000976">
    <property type="term" value="F:transcription cis-regulatory region binding"/>
    <property type="evidence" value="ECO:0007669"/>
    <property type="project" value="TreeGrafter"/>
</dbReference>
<dbReference type="GO" id="GO:0009736">
    <property type="term" value="P:cytokinin-activated signaling pathway"/>
    <property type="evidence" value="ECO:0007669"/>
    <property type="project" value="TreeGrafter"/>
</dbReference>
<dbReference type="GO" id="GO:0003700">
    <property type="term" value="F:DNA-binding transcription factor activity"/>
    <property type="evidence" value="ECO:0007669"/>
    <property type="project" value="TreeGrafter"/>
</dbReference>
<protein>
    <recommendedName>
        <fullName evidence="2">C2H2-type domain-containing protein</fullName>
    </recommendedName>
</protein>
<reference evidence="3 4" key="1">
    <citation type="submission" date="2020-08" db="EMBL/GenBank/DDBJ databases">
        <title>Plant Genome Project.</title>
        <authorList>
            <person name="Zhang R.-G."/>
        </authorList>
    </citation>
    <scope>NUCLEOTIDE SEQUENCE [LARGE SCALE GENOMIC DNA]</scope>
    <source>
        <tissue evidence="3">Rhizome</tissue>
    </source>
</reference>